<protein>
    <submittedName>
        <fullName evidence="4">Uncharacterized protein</fullName>
    </submittedName>
</protein>
<feature type="transmembrane region" description="Helical" evidence="3">
    <location>
        <begin position="20"/>
        <end position="43"/>
    </location>
</feature>
<evidence type="ECO:0000313" key="5">
    <source>
        <dbReference type="Proteomes" id="UP000215086"/>
    </source>
</evidence>
<feature type="compositionally biased region" description="Polar residues" evidence="2">
    <location>
        <begin position="449"/>
        <end position="470"/>
    </location>
</feature>
<dbReference type="AlphaFoldDB" id="A0A286REF4"/>
<accession>A0A286REF4</accession>
<sequence>MMSPAAEGVIRRLDATRQRWWFYTLLTSCVMGASLSLSVFLLFMLADALFQFSRVVLAGAFLIWLAFTLSILVWIVRRVIRGQRSLEATARRIEAEFPELQSALINLLQLLNDPRQANPAFCLAAVNHAAAQAARIRFEEAAEKQSRWERFRFAMHTSRDLLEWSGILVTLILISVLFGMLLPNWSSAASRLMQPWQFVPSVGRVKILSVEPGNTEVLIGSSVTITARVELPEKKTYDAYLFVAEEGKPEERFPMTPSKDLSEYTFTVPTVLKPVKYRVEIGDSQSAIYRLGVTQIPAITEVEVTLDYPAYLGRPSETFRQRVPDLRGPQYSEATLKIFASAPISAGEVVLDGKPIVGNVASDGRTFTVKIPLIRDGQFVVRLKNQAGQVDPNPRVNRVTVIPDQPPTVEIVKPGRQSTAALGDRIPVKIRIADDYGVGRARLEMKIVQENTPVGDSASDTEANREQNGYSGAGGSADNPEQTAVRLHEWESPSSPFLDYELVLDPARFSPGQKVALRAIAWDKRNFAKYGLDLRPQQATSAWHFVEIISPDAKVAAETKELENLRAAIFRILEEQIRAKTELVTLRDAAKQNPAVLETGLRNVRGRQVHIQGATNDVVAGIKDTDSEDRRTIKRILNSLAVNEMLQAVQQCDRLARLADKATFGEESQELLQIQDRIIETLRKILDVARRAQTELLAEAQKRPGGDLPDDVKKKLEEIQSKLQEFLEQQKKIIEASEELAKTPVEDFTEKEEQKLKELAALEDDWSRFMKEAHSDLSKLPEQDFANSSLCQELNEIQTELKMAEDALLKRSVDIAVPLEQLGYEMAKELTSNLEKWLPDTPDRERWSQEESLSDKDKEAPMADLPGQLEDLIGELMEQEEDLFDEMEDVSSSAADSLDKGAGWDAADGPISNMSAKGVTGNRLPNASEIGGRSGEGRSGKSSGEFVSDEAVGKGGRKTPSRLTPDPYMKGQIKDFSKDPTGGATGGGKESGQGGQGLEGPTPPPHGPRELQRLAGKQAELRNKAESISAQMQILNYHHTDMEQLIELMREIERDLQAGRYQNALRKREVVLQGLQRQKEYVGGEFKVKEDTTVNIPKDIQKEILGSVQEPAPPGWEDIVRGYYRQLISGGKSNP</sequence>
<evidence type="ECO:0000256" key="1">
    <source>
        <dbReference type="SAM" id="Coils"/>
    </source>
</evidence>
<name>A0A286REF4_9BACT</name>
<keyword evidence="3" id="KW-1133">Transmembrane helix</keyword>
<evidence type="ECO:0000256" key="2">
    <source>
        <dbReference type="SAM" id="MobiDB-lite"/>
    </source>
</evidence>
<feature type="coiled-coil region" evidence="1">
    <location>
        <begin position="716"/>
        <end position="807"/>
    </location>
</feature>
<feature type="transmembrane region" description="Helical" evidence="3">
    <location>
        <begin position="161"/>
        <end position="182"/>
    </location>
</feature>
<dbReference type="RefSeq" id="WP_095414684.1">
    <property type="nucleotide sequence ID" value="NZ_CP018477.1"/>
</dbReference>
<keyword evidence="1" id="KW-0175">Coiled coil</keyword>
<feature type="compositionally biased region" description="Basic and acidic residues" evidence="2">
    <location>
        <begin position="837"/>
        <end position="861"/>
    </location>
</feature>
<feature type="region of interest" description="Disordered" evidence="2">
    <location>
        <begin position="449"/>
        <end position="482"/>
    </location>
</feature>
<evidence type="ECO:0000256" key="3">
    <source>
        <dbReference type="SAM" id="Phobius"/>
    </source>
</evidence>
<proteinExistence type="predicted"/>
<keyword evidence="5" id="KW-1185">Reference proteome</keyword>
<feature type="transmembrane region" description="Helical" evidence="3">
    <location>
        <begin position="55"/>
        <end position="76"/>
    </location>
</feature>
<reference evidence="4 5" key="1">
    <citation type="journal article" name="Front. Microbiol.">
        <title>Sugar Metabolism of the First Thermophilic Planctomycete Thermogutta terrifontis: Comparative Genomic and Transcriptomic Approaches.</title>
        <authorList>
            <person name="Elcheninov A.G."/>
            <person name="Menzel P."/>
            <person name="Gudbergsdottir S.R."/>
            <person name="Slesarev A.I."/>
            <person name="Kadnikov V.V."/>
            <person name="Krogh A."/>
            <person name="Bonch-Osmolovskaya E.A."/>
            <person name="Peng X."/>
            <person name="Kublanov I.V."/>
        </authorList>
    </citation>
    <scope>NUCLEOTIDE SEQUENCE [LARGE SCALE GENOMIC DNA]</scope>
    <source>
        <strain evidence="4 5">R1</strain>
    </source>
</reference>
<feature type="region of interest" description="Disordered" evidence="2">
    <location>
        <begin position="885"/>
        <end position="1010"/>
    </location>
</feature>
<organism evidence="4 5">
    <name type="scientific">Thermogutta terrifontis</name>
    <dbReference type="NCBI Taxonomy" id="1331910"/>
    <lineage>
        <taxon>Bacteria</taxon>
        <taxon>Pseudomonadati</taxon>
        <taxon>Planctomycetota</taxon>
        <taxon>Planctomycetia</taxon>
        <taxon>Pirellulales</taxon>
        <taxon>Thermoguttaceae</taxon>
        <taxon>Thermogutta</taxon>
    </lineage>
</organism>
<keyword evidence="3" id="KW-0812">Transmembrane</keyword>
<dbReference type="Proteomes" id="UP000215086">
    <property type="component" value="Chromosome"/>
</dbReference>
<feature type="region of interest" description="Disordered" evidence="2">
    <location>
        <begin position="836"/>
        <end position="862"/>
    </location>
</feature>
<dbReference type="OrthoDB" id="257350at2"/>
<evidence type="ECO:0000313" key="4">
    <source>
        <dbReference type="EMBL" id="ASV74330.1"/>
    </source>
</evidence>
<keyword evidence="3" id="KW-0472">Membrane</keyword>
<dbReference type="KEGG" id="ttf:THTE_1728"/>
<feature type="compositionally biased region" description="Gly residues" evidence="2">
    <location>
        <begin position="983"/>
        <end position="998"/>
    </location>
</feature>
<gene>
    <name evidence="4" type="ORF">THTE_1728</name>
</gene>
<dbReference type="EMBL" id="CP018477">
    <property type="protein sequence ID" value="ASV74330.1"/>
    <property type="molecule type" value="Genomic_DNA"/>
</dbReference>